<evidence type="ECO:0000313" key="3">
    <source>
        <dbReference type="EMBL" id="CUU56468.1"/>
    </source>
</evidence>
<dbReference type="Proteomes" id="UP000198802">
    <property type="component" value="Unassembled WGS sequence"/>
</dbReference>
<dbReference type="InterPro" id="IPR032093">
    <property type="entry name" value="PhoD_N"/>
</dbReference>
<keyword evidence="4" id="KW-1185">Reference proteome</keyword>
<dbReference type="InterPro" id="IPR018946">
    <property type="entry name" value="PhoD-like_MPP"/>
</dbReference>
<dbReference type="RefSeq" id="WP_091276704.1">
    <property type="nucleotide sequence ID" value="NZ_FAOZ01000007.1"/>
</dbReference>
<dbReference type="Gene3D" id="3.60.21.70">
    <property type="entry name" value="PhoD-like phosphatase"/>
    <property type="match status" value="1"/>
</dbReference>
<organism evidence="3 4">
    <name type="scientific">Parafrankia irregularis</name>
    <dbReference type="NCBI Taxonomy" id="795642"/>
    <lineage>
        <taxon>Bacteria</taxon>
        <taxon>Bacillati</taxon>
        <taxon>Actinomycetota</taxon>
        <taxon>Actinomycetes</taxon>
        <taxon>Frankiales</taxon>
        <taxon>Frankiaceae</taxon>
        <taxon>Parafrankia</taxon>
    </lineage>
</organism>
<dbReference type="InterPro" id="IPR029052">
    <property type="entry name" value="Metallo-depent_PP-like"/>
</dbReference>
<dbReference type="InterPro" id="IPR038607">
    <property type="entry name" value="PhoD-like_sf"/>
</dbReference>
<dbReference type="EMBL" id="FAOZ01000007">
    <property type="protein sequence ID" value="CUU56468.1"/>
    <property type="molecule type" value="Genomic_DNA"/>
</dbReference>
<name>A0A0S4QMA9_9ACTN</name>
<evidence type="ECO:0000259" key="2">
    <source>
        <dbReference type="Pfam" id="PF16655"/>
    </source>
</evidence>
<dbReference type="Gene3D" id="2.60.40.380">
    <property type="entry name" value="Purple acid phosphatase-like, N-terminal"/>
    <property type="match status" value="1"/>
</dbReference>
<sequence>MVSSFSASRRGFVALGGAGAAAVLLGTGVASASSSYPYPLPGRNPFGLGVGSGEPTPDGVVLWTRLAPEPLAADGAGGMPAVPVRVEYEVARDEKFHSIVKRGSVVATPQLGHSAHPEIRGLEPGRTYYFRFRAGDEISPVGRTKTAPAPGANPRELNFAFASCQQWQVGFYTAYEHMAAEDLDFVVHLGDYIYETGFTSNVRGLTLGAPFDTETFDLPRYRAQYALYKSDASLMKAHANFPWIQTIDDHEVENNWADEISQADTEPDQDPAVFRQRRAAAFQAMYENMPLRSAQLPHGADVQLFRRLSFGRLADIAMLDTRQYRDDQPCGDGSGSTCADRFAADRSLLGDRQRRWLYDGFGRSKARWQIIGNQVPMVQTDLDPSEVVNVYHDPWDGYVAERDNLLAEARRRKVRNLVVITGDRHQNYAADLRLDYADVDSPTVGSEFVGTSITTGGNGADLPASAQTLLDANPHIRFVNTQRGYVRVNVTEQRWRSDFRVVPYVATAGAPISTRASYVVEDRHSGVTPA</sequence>
<dbReference type="InterPro" id="IPR052900">
    <property type="entry name" value="Phospholipid_Metab_Enz"/>
</dbReference>
<dbReference type="InterPro" id="IPR006311">
    <property type="entry name" value="TAT_signal"/>
</dbReference>
<evidence type="ECO:0000259" key="1">
    <source>
        <dbReference type="Pfam" id="PF09423"/>
    </source>
</evidence>
<dbReference type="Pfam" id="PF16655">
    <property type="entry name" value="PhoD_N"/>
    <property type="match status" value="1"/>
</dbReference>
<dbReference type="SUPFAM" id="SSF56300">
    <property type="entry name" value="Metallo-dependent phosphatases"/>
    <property type="match status" value="1"/>
</dbReference>
<dbReference type="CDD" id="cd07389">
    <property type="entry name" value="MPP_PhoD"/>
    <property type="match status" value="1"/>
</dbReference>
<dbReference type="PROSITE" id="PS51318">
    <property type="entry name" value="TAT"/>
    <property type="match status" value="1"/>
</dbReference>
<evidence type="ECO:0000313" key="4">
    <source>
        <dbReference type="Proteomes" id="UP000198802"/>
    </source>
</evidence>
<feature type="domain" description="PhoD-like phosphatase metallophosphatase" evidence="1">
    <location>
        <begin position="159"/>
        <end position="499"/>
    </location>
</feature>
<dbReference type="AlphaFoldDB" id="A0A0S4QMA9"/>
<feature type="domain" description="Phospholipase D N-terminal" evidence="2">
    <location>
        <begin position="48"/>
        <end position="146"/>
    </location>
</feature>
<reference evidence="4" key="1">
    <citation type="submission" date="2015-11" db="EMBL/GenBank/DDBJ databases">
        <authorList>
            <person name="Varghese N."/>
        </authorList>
    </citation>
    <scope>NUCLEOTIDE SEQUENCE [LARGE SCALE GENOMIC DNA]</scope>
    <source>
        <strain evidence="4">DSM 45899</strain>
    </source>
</reference>
<dbReference type="PANTHER" id="PTHR43606">
    <property type="entry name" value="PHOSPHATASE, PUTATIVE (AFU_ORTHOLOGUE AFUA_6G08710)-RELATED"/>
    <property type="match status" value="1"/>
</dbReference>
<dbReference type="PANTHER" id="PTHR43606:SF2">
    <property type="entry name" value="ALKALINE PHOSPHATASE FAMILY PROTEIN (AFU_ORTHOLOGUE AFUA_5G03860)"/>
    <property type="match status" value="1"/>
</dbReference>
<proteinExistence type="predicted"/>
<gene>
    <name evidence="3" type="ORF">Ga0074812_107352</name>
</gene>
<protein>
    <submittedName>
        <fullName evidence="3">Alkaline phosphatase D</fullName>
    </submittedName>
</protein>
<accession>A0A0S4QMA9</accession>
<dbReference type="Pfam" id="PF09423">
    <property type="entry name" value="PhoD"/>
    <property type="match status" value="1"/>
</dbReference>